<proteinExistence type="inferred from homology"/>
<reference evidence="9 10" key="1">
    <citation type="submission" date="2020-08" db="EMBL/GenBank/DDBJ databases">
        <title>Genomic Encyclopedia of Type Strains, Phase IV (KMG-IV): sequencing the most valuable type-strain genomes for metagenomic binning, comparative biology and taxonomic classification.</title>
        <authorList>
            <person name="Goeker M."/>
        </authorList>
    </citation>
    <scope>NUCLEOTIDE SEQUENCE [LARGE SCALE GENOMIC DNA]</scope>
    <source>
        <strain evidence="9 10">DSM 103733</strain>
    </source>
</reference>
<dbReference type="CDD" id="cd06604">
    <property type="entry name" value="GH31_glucosidase_II_MalA"/>
    <property type="match status" value="1"/>
</dbReference>
<dbReference type="InterPro" id="IPR033403">
    <property type="entry name" value="DUF5110"/>
</dbReference>
<evidence type="ECO:0000256" key="4">
    <source>
        <dbReference type="RuleBase" id="RU361185"/>
    </source>
</evidence>
<dbReference type="Pfam" id="PF21365">
    <property type="entry name" value="Glyco_hydro_31_3rd"/>
    <property type="match status" value="1"/>
</dbReference>
<evidence type="ECO:0000259" key="5">
    <source>
        <dbReference type="Pfam" id="PF01055"/>
    </source>
</evidence>
<dbReference type="InterPro" id="IPR000322">
    <property type="entry name" value="Glyco_hydro_31_TIM"/>
</dbReference>
<name>A0A841JV73_9BACT</name>
<dbReference type="RefSeq" id="WP_231581581.1">
    <property type="nucleotide sequence ID" value="NZ_JACHEK010000002.1"/>
</dbReference>
<dbReference type="Pfam" id="PF13802">
    <property type="entry name" value="Gal_mutarotas_2"/>
    <property type="match status" value="1"/>
</dbReference>
<dbReference type="PANTHER" id="PTHR22762">
    <property type="entry name" value="ALPHA-GLUCOSIDASE"/>
    <property type="match status" value="1"/>
</dbReference>
<dbReference type="InterPro" id="IPR013780">
    <property type="entry name" value="Glyco_hydro_b"/>
</dbReference>
<evidence type="ECO:0000259" key="6">
    <source>
        <dbReference type="Pfam" id="PF13802"/>
    </source>
</evidence>
<dbReference type="Pfam" id="PF17137">
    <property type="entry name" value="DUF5110"/>
    <property type="match status" value="1"/>
</dbReference>
<feature type="domain" description="DUF5110" evidence="7">
    <location>
        <begin position="684"/>
        <end position="752"/>
    </location>
</feature>
<dbReference type="GO" id="GO:0030246">
    <property type="term" value="F:carbohydrate binding"/>
    <property type="evidence" value="ECO:0007669"/>
    <property type="project" value="InterPro"/>
</dbReference>
<dbReference type="PROSITE" id="PS00129">
    <property type="entry name" value="GLYCOSYL_HYDROL_F31_1"/>
    <property type="match status" value="1"/>
</dbReference>
<dbReference type="EC" id="3.2.1.20" evidence="9"/>
<dbReference type="Gene3D" id="2.60.40.1760">
    <property type="entry name" value="glycosyl hydrolase (family 31)"/>
    <property type="match status" value="1"/>
</dbReference>
<feature type="domain" description="Glycosyl hydrolase family 31 C-terminal" evidence="8">
    <location>
        <begin position="559"/>
        <end position="667"/>
    </location>
</feature>
<dbReference type="SUPFAM" id="SSF51011">
    <property type="entry name" value="Glycosyl hydrolase domain"/>
    <property type="match status" value="1"/>
</dbReference>
<evidence type="ECO:0000256" key="1">
    <source>
        <dbReference type="ARBA" id="ARBA00007806"/>
    </source>
</evidence>
<feature type="domain" description="Glycoside hydrolase family 31 TIM barrel" evidence="5">
    <location>
        <begin position="217"/>
        <end position="551"/>
    </location>
</feature>
<keyword evidence="2 4" id="KW-0378">Hydrolase</keyword>
<evidence type="ECO:0000259" key="7">
    <source>
        <dbReference type="Pfam" id="PF17137"/>
    </source>
</evidence>
<gene>
    <name evidence="9" type="ORF">HNQ77_000845</name>
</gene>
<dbReference type="CDD" id="cd14752">
    <property type="entry name" value="GH31_N"/>
    <property type="match status" value="1"/>
</dbReference>
<dbReference type="InterPro" id="IPR011013">
    <property type="entry name" value="Gal_mutarotase_sf_dom"/>
</dbReference>
<dbReference type="Proteomes" id="UP000538666">
    <property type="component" value="Unassembled WGS sequence"/>
</dbReference>
<dbReference type="Gene3D" id="2.60.40.1180">
    <property type="entry name" value="Golgi alpha-mannosidase II"/>
    <property type="match status" value="2"/>
</dbReference>
<keyword evidence="10" id="KW-1185">Reference proteome</keyword>
<dbReference type="InterPro" id="IPR030458">
    <property type="entry name" value="Glyco_hydro_31_AS"/>
</dbReference>
<dbReference type="SUPFAM" id="SSF74650">
    <property type="entry name" value="Galactose mutarotase-like"/>
    <property type="match status" value="1"/>
</dbReference>
<dbReference type="InterPro" id="IPR017853">
    <property type="entry name" value="GH"/>
</dbReference>
<protein>
    <submittedName>
        <fullName evidence="9">Alpha-glucosidase</fullName>
        <ecNumber evidence="9">3.2.1.20</ecNumber>
    </submittedName>
</protein>
<sequence>MAVEDGDTREEITALRDDVVRVRIGRNGAMPEDASWAVLPEARQSIVAVVPISSETSVGFRTKSLSVEISKADLKMTVRDVAGKVLQRDALPINFKGHSFQISKVMPLDEHYFGLGDKTGPLDRREEAFSLWNTDAYRFQESTDPLYKAIPYFMTYRAGIALGVFLDNTWRTSFDFGKTNDGIYSFGAEDGPLDYYILYGPAPKQVVETYAWLTGKPPLPPLWSLGYQQSRFSYVPQARVLEVAERLRKDRIPADAIYLDIGFQEKNRPFSVDRERFPDFTGMLKQLKQENFRIVAITDLHIAKLPNLSYLPYDSGIAGDHFVKNPDGSIYTGKVWPGPSVFPDFTRQQTRVWWGTLYRGFHEQGIEGFWNDMNEPSIFDSPTKTMPVDVVHRIDELGFVTRTATHAEIHDVYGMENSRATYEGLKSLDPEMRPFVLTRATYAGGQRYAATWTGDNSSSWNHLRMTTFMLKNLGLSGFAFAGADAGGYAGTPASDLLTKWMEIAAFQPIDRDHTEEGTGDQEPWVGGKEQEDIRRKFIETRYRLMPYLYTLAEESSRTGMPMERPLFLEYPDAASDGHPLDLDLPASGEFLLGHDLIVAPPPSPEELDRYVAEFPTNHWYNFWTGEELFNVHASALHEGQSTPAAPLTASLQPDPQTVPVFVRGGAMLPMAPLVESTNETPQGPLTLRVYVGDDCQGSLYLDDGKTTAFQRGEFLRMHFGCEQKGNTLSINISPHEGSYKPWWTKIQVEVYGGQPNLSRVQINGKSLAMRPASSAGSLSFQIDDNGSGADLVLQ</sequence>
<dbReference type="PANTHER" id="PTHR22762:SF120">
    <property type="entry name" value="HETEROGLYCAN GLUCOSIDASE 1"/>
    <property type="match status" value="1"/>
</dbReference>
<dbReference type="EMBL" id="JACHEK010000002">
    <property type="protein sequence ID" value="MBB6142901.1"/>
    <property type="molecule type" value="Genomic_DNA"/>
</dbReference>
<dbReference type="InterPro" id="IPR025887">
    <property type="entry name" value="Glyco_hydro_31_N_dom"/>
</dbReference>
<evidence type="ECO:0000313" key="9">
    <source>
        <dbReference type="EMBL" id="MBB6142901.1"/>
    </source>
</evidence>
<evidence type="ECO:0000256" key="3">
    <source>
        <dbReference type="ARBA" id="ARBA00023295"/>
    </source>
</evidence>
<feature type="domain" description="Glycoside hydrolase family 31 N-terminal" evidence="6">
    <location>
        <begin position="11"/>
        <end position="175"/>
    </location>
</feature>
<comment type="similarity">
    <text evidence="1 4">Belongs to the glycosyl hydrolase 31 family.</text>
</comment>
<dbReference type="GO" id="GO:0004558">
    <property type="term" value="F:alpha-1,4-glucosidase activity"/>
    <property type="evidence" value="ECO:0007669"/>
    <property type="project" value="UniProtKB-EC"/>
</dbReference>
<dbReference type="Gene3D" id="3.20.20.80">
    <property type="entry name" value="Glycosidases"/>
    <property type="match status" value="1"/>
</dbReference>
<evidence type="ECO:0000313" key="10">
    <source>
        <dbReference type="Proteomes" id="UP000538666"/>
    </source>
</evidence>
<keyword evidence="3 4" id="KW-0326">Glycosidase</keyword>
<dbReference type="AlphaFoldDB" id="A0A841JV73"/>
<dbReference type="InterPro" id="IPR048395">
    <property type="entry name" value="Glyco_hydro_31_C"/>
</dbReference>
<accession>A0A841JV73</accession>
<comment type="caution">
    <text evidence="9">The sequence shown here is derived from an EMBL/GenBank/DDBJ whole genome shotgun (WGS) entry which is preliminary data.</text>
</comment>
<dbReference type="Pfam" id="PF01055">
    <property type="entry name" value="Glyco_hydro_31_2nd"/>
    <property type="match status" value="1"/>
</dbReference>
<evidence type="ECO:0000259" key="8">
    <source>
        <dbReference type="Pfam" id="PF21365"/>
    </source>
</evidence>
<dbReference type="GO" id="GO:0005975">
    <property type="term" value="P:carbohydrate metabolic process"/>
    <property type="evidence" value="ECO:0007669"/>
    <property type="project" value="InterPro"/>
</dbReference>
<evidence type="ECO:0000256" key="2">
    <source>
        <dbReference type="ARBA" id="ARBA00022801"/>
    </source>
</evidence>
<dbReference type="SUPFAM" id="SSF51445">
    <property type="entry name" value="(Trans)glycosidases"/>
    <property type="match status" value="1"/>
</dbReference>
<organism evidence="9 10">
    <name type="scientific">Silvibacterium bohemicum</name>
    <dbReference type="NCBI Taxonomy" id="1577686"/>
    <lineage>
        <taxon>Bacteria</taxon>
        <taxon>Pseudomonadati</taxon>
        <taxon>Acidobacteriota</taxon>
        <taxon>Terriglobia</taxon>
        <taxon>Terriglobales</taxon>
        <taxon>Acidobacteriaceae</taxon>
        <taxon>Silvibacterium</taxon>
    </lineage>
</organism>